<protein>
    <submittedName>
        <fullName evidence="6">Thioredoxin-M</fullName>
    </submittedName>
</protein>
<dbReference type="RefSeq" id="WP_234800524.1">
    <property type="nucleotide sequence ID" value="NZ_CP015136.1"/>
</dbReference>
<keyword evidence="7" id="KW-1185">Reference proteome</keyword>
<evidence type="ECO:0000256" key="2">
    <source>
        <dbReference type="ARBA" id="ARBA00022982"/>
    </source>
</evidence>
<dbReference type="Proteomes" id="UP000076079">
    <property type="component" value="Chromosome"/>
</dbReference>
<keyword evidence="3" id="KW-1015">Disulfide bond</keyword>
<dbReference type="CDD" id="cd02947">
    <property type="entry name" value="TRX_family"/>
    <property type="match status" value="1"/>
</dbReference>
<dbReference type="InterPro" id="IPR036249">
    <property type="entry name" value="Thioredoxin-like_sf"/>
</dbReference>
<dbReference type="KEGG" id="abac:LuPra_04709"/>
<dbReference type="PATRIC" id="fig|1813736.3.peg.4966"/>
<dbReference type="Gene3D" id="2.30.30.380">
    <property type="entry name" value="Zn-finger domain of Sec23/24"/>
    <property type="match status" value="1"/>
</dbReference>
<accession>A0A143PUG4</accession>
<dbReference type="SUPFAM" id="SSF52833">
    <property type="entry name" value="Thioredoxin-like"/>
    <property type="match status" value="1"/>
</dbReference>
<evidence type="ECO:0000313" key="7">
    <source>
        <dbReference type="Proteomes" id="UP000076079"/>
    </source>
</evidence>
<organism evidence="6 7">
    <name type="scientific">Luteitalea pratensis</name>
    <dbReference type="NCBI Taxonomy" id="1855912"/>
    <lineage>
        <taxon>Bacteria</taxon>
        <taxon>Pseudomonadati</taxon>
        <taxon>Acidobacteriota</taxon>
        <taxon>Vicinamibacteria</taxon>
        <taxon>Vicinamibacterales</taxon>
        <taxon>Vicinamibacteraceae</taxon>
        <taxon>Luteitalea</taxon>
    </lineage>
</organism>
<dbReference type="GO" id="GO:0015035">
    <property type="term" value="F:protein-disulfide reductase activity"/>
    <property type="evidence" value="ECO:0007669"/>
    <property type="project" value="TreeGrafter"/>
</dbReference>
<dbReference type="GO" id="GO:0005737">
    <property type="term" value="C:cytoplasm"/>
    <property type="evidence" value="ECO:0007669"/>
    <property type="project" value="TreeGrafter"/>
</dbReference>
<evidence type="ECO:0000313" key="6">
    <source>
        <dbReference type="EMBL" id="AMY11459.1"/>
    </source>
</evidence>
<keyword evidence="4" id="KW-0676">Redox-active center</keyword>
<evidence type="ECO:0000259" key="5">
    <source>
        <dbReference type="PROSITE" id="PS51352"/>
    </source>
</evidence>
<evidence type="ECO:0000256" key="1">
    <source>
        <dbReference type="ARBA" id="ARBA00022448"/>
    </source>
</evidence>
<keyword evidence="2" id="KW-0249">Electron transport</keyword>
<dbReference type="AlphaFoldDB" id="A0A143PUG4"/>
<evidence type="ECO:0000256" key="4">
    <source>
        <dbReference type="ARBA" id="ARBA00023284"/>
    </source>
</evidence>
<dbReference type="InterPro" id="IPR013766">
    <property type="entry name" value="Thioredoxin_domain"/>
</dbReference>
<reference evidence="7" key="2">
    <citation type="submission" date="2016-04" db="EMBL/GenBank/DDBJ databases">
        <title>First Complete Genome Sequence of a Subdivision 6 Acidobacterium.</title>
        <authorList>
            <person name="Huang S."/>
            <person name="Vieira S."/>
            <person name="Bunk B."/>
            <person name="Riedel T."/>
            <person name="Sproeer C."/>
            <person name="Overmann J."/>
        </authorList>
    </citation>
    <scope>NUCLEOTIDE SEQUENCE [LARGE SCALE GENOMIC DNA]</scope>
    <source>
        <strain evidence="7">DSM 100886 HEG_-6_39</strain>
    </source>
</reference>
<dbReference type="STRING" id="1855912.LuPra_04709"/>
<proteinExistence type="predicted"/>
<dbReference type="PRINTS" id="PR00421">
    <property type="entry name" value="THIOREDOXIN"/>
</dbReference>
<dbReference type="EMBL" id="CP015136">
    <property type="protein sequence ID" value="AMY11459.1"/>
    <property type="molecule type" value="Genomic_DNA"/>
</dbReference>
<dbReference type="PANTHER" id="PTHR45663">
    <property type="entry name" value="GEO12009P1"/>
    <property type="match status" value="1"/>
</dbReference>
<dbReference type="PROSITE" id="PS51352">
    <property type="entry name" value="THIOREDOXIN_2"/>
    <property type="match status" value="1"/>
</dbReference>
<evidence type="ECO:0000256" key="3">
    <source>
        <dbReference type="ARBA" id="ARBA00023157"/>
    </source>
</evidence>
<feature type="domain" description="Thioredoxin" evidence="5">
    <location>
        <begin position="40"/>
        <end position="153"/>
    </location>
</feature>
<dbReference type="PANTHER" id="PTHR45663:SF11">
    <property type="entry name" value="GEO12009P1"/>
    <property type="match status" value="1"/>
</dbReference>
<name>A0A143PUG4_LUTPR</name>
<reference evidence="6 7" key="1">
    <citation type="journal article" date="2016" name="Genome Announc.">
        <title>First Complete Genome Sequence of a Subdivision 6 Acidobacterium Strain.</title>
        <authorList>
            <person name="Huang S."/>
            <person name="Vieira S."/>
            <person name="Bunk B."/>
            <person name="Riedel T."/>
            <person name="Sproer C."/>
            <person name="Overmann J."/>
        </authorList>
    </citation>
    <scope>NUCLEOTIDE SEQUENCE [LARGE SCALE GENOMIC DNA]</scope>
    <source>
        <strain evidence="7">DSM 100886 HEG_-6_39</strain>
    </source>
</reference>
<sequence>MSSIRMDARGLVVPCPSCGAANRLTFTTLGQSTRCGRCQTMLAPPTEPVEVPSAAYFDALVASSRLPVLVDFWAAWCGPCRMVSPQVALVAQRNAGRLLVTKVDTEAVPDLSARLGIRSIPTLAVYDGGTQVARTAGAMSADQIEAFVRGAAGPHAST</sequence>
<dbReference type="Gene3D" id="3.40.30.10">
    <property type="entry name" value="Glutaredoxin"/>
    <property type="match status" value="1"/>
</dbReference>
<dbReference type="Pfam" id="PF00085">
    <property type="entry name" value="Thioredoxin"/>
    <property type="match status" value="1"/>
</dbReference>
<keyword evidence="1" id="KW-0813">Transport</keyword>
<dbReference type="InterPro" id="IPR017937">
    <property type="entry name" value="Thioredoxin_CS"/>
</dbReference>
<dbReference type="PROSITE" id="PS00194">
    <property type="entry name" value="THIOREDOXIN_1"/>
    <property type="match status" value="1"/>
</dbReference>
<gene>
    <name evidence="6" type="primary">trxA_2</name>
    <name evidence="6" type="ORF">LuPra_04709</name>
</gene>